<keyword evidence="5" id="KW-0648">Protein biosynthesis</keyword>
<evidence type="ECO:0000256" key="4">
    <source>
        <dbReference type="ARBA" id="ARBA00022840"/>
    </source>
</evidence>
<dbReference type="GO" id="GO:0004832">
    <property type="term" value="F:valine-tRNA ligase activity"/>
    <property type="evidence" value="ECO:0007669"/>
    <property type="project" value="UniProtKB-UniRule"/>
</dbReference>
<reference evidence="11 12" key="1">
    <citation type="journal article" date="2016" name="Nat. Commun.">
        <title>Thousands of microbial genomes shed light on interconnected biogeochemical processes in an aquifer system.</title>
        <authorList>
            <person name="Anantharaman K."/>
            <person name="Brown C.T."/>
            <person name="Hug L.A."/>
            <person name="Sharon I."/>
            <person name="Castelle C.J."/>
            <person name="Probst A.J."/>
            <person name="Thomas B.C."/>
            <person name="Singh A."/>
            <person name="Wilkins M.J."/>
            <person name="Karaoz U."/>
            <person name="Brodie E.L."/>
            <person name="Williams K.H."/>
            <person name="Hubbard S.S."/>
            <person name="Banfield J.F."/>
        </authorList>
    </citation>
    <scope>NUCLEOTIDE SEQUENCE [LARGE SCALE GENOMIC DNA]</scope>
</reference>
<dbReference type="InterPro" id="IPR014729">
    <property type="entry name" value="Rossmann-like_a/b/a_fold"/>
</dbReference>
<dbReference type="GO" id="GO:0005524">
    <property type="term" value="F:ATP binding"/>
    <property type="evidence" value="ECO:0007669"/>
    <property type="project" value="UniProtKB-KW"/>
</dbReference>
<dbReference type="GO" id="GO:0006438">
    <property type="term" value="P:valyl-tRNA aminoacylation"/>
    <property type="evidence" value="ECO:0007669"/>
    <property type="project" value="UniProtKB-UniRule"/>
</dbReference>
<name>A0A1F4WLT5_UNCKA</name>
<evidence type="ECO:0000256" key="3">
    <source>
        <dbReference type="ARBA" id="ARBA00022741"/>
    </source>
</evidence>
<evidence type="ECO:0000256" key="1">
    <source>
        <dbReference type="ARBA" id="ARBA00013169"/>
    </source>
</evidence>
<comment type="caution">
    <text evidence="11">The sequence shown here is derived from an EMBL/GenBank/DDBJ whole genome shotgun (WGS) entry which is preliminary data.</text>
</comment>
<evidence type="ECO:0000256" key="6">
    <source>
        <dbReference type="ARBA" id="ARBA00023146"/>
    </source>
</evidence>
<keyword evidence="6" id="KW-0030">Aminoacyl-tRNA synthetase</keyword>
<evidence type="ECO:0000256" key="5">
    <source>
        <dbReference type="ARBA" id="ARBA00022917"/>
    </source>
</evidence>
<evidence type="ECO:0000256" key="7">
    <source>
        <dbReference type="ARBA" id="ARBA00047552"/>
    </source>
</evidence>
<dbReference type="Gene3D" id="1.10.730.10">
    <property type="entry name" value="Isoleucyl-tRNA Synthetase, Domain 1"/>
    <property type="match status" value="1"/>
</dbReference>
<dbReference type="Gene3D" id="3.90.740.10">
    <property type="entry name" value="Valyl/Leucyl/Isoleucyl-tRNA synthetase, editing domain"/>
    <property type="match status" value="1"/>
</dbReference>
<dbReference type="NCBIfam" id="TIGR00422">
    <property type="entry name" value="valS"/>
    <property type="match status" value="1"/>
</dbReference>
<dbReference type="InterPro" id="IPR002300">
    <property type="entry name" value="aa-tRNA-synth_Ia"/>
</dbReference>
<dbReference type="Proteomes" id="UP000179113">
    <property type="component" value="Unassembled WGS sequence"/>
</dbReference>
<dbReference type="InterPro" id="IPR009008">
    <property type="entry name" value="Val/Leu/Ile-tRNA-synth_edit"/>
</dbReference>
<evidence type="ECO:0000313" key="11">
    <source>
        <dbReference type="EMBL" id="OGC70318.1"/>
    </source>
</evidence>
<evidence type="ECO:0000259" key="10">
    <source>
        <dbReference type="Pfam" id="PF08264"/>
    </source>
</evidence>
<dbReference type="InterPro" id="IPR009080">
    <property type="entry name" value="tRNAsynth_Ia_anticodon-bd"/>
</dbReference>
<dbReference type="PANTHER" id="PTHR11946">
    <property type="entry name" value="VALYL-TRNA SYNTHETASES"/>
    <property type="match status" value="1"/>
</dbReference>
<keyword evidence="4" id="KW-0067">ATP-binding</keyword>
<dbReference type="Pfam" id="PF00133">
    <property type="entry name" value="tRNA-synt_1"/>
    <property type="match status" value="1"/>
</dbReference>
<feature type="domain" description="Aminoacyl-tRNA synthetase class Ia" evidence="9">
    <location>
        <begin position="15"/>
        <end position="597"/>
    </location>
</feature>
<proteinExistence type="predicted"/>
<evidence type="ECO:0000256" key="2">
    <source>
        <dbReference type="ARBA" id="ARBA00022598"/>
    </source>
</evidence>
<dbReference type="GO" id="GO:0002161">
    <property type="term" value="F:aminoacyl-tRNA deacylase activity"/>
    <property type="evidence" value="ECO:0007669"/>
    <property type="project" value="InterPro"/>
</dbReference>
<gene>
    <name evidence="11" type="ORF">A2415_05070</name>
</gene>
<dbReference type="CDD" id="cd07962">
    <property type="entry name" value="Anticodon_Ia_Val"/>
    <property type="match status" value="1"/>
</dbReference>
<dbReference type="AlphaFoldDB" id="A0A1F4WLT5"/>
<dbReference type="InterPro" id="IPR013155">
    <property type="entry name" value="M/V/L/I-tRNA-synth_anticd-bd"/>
</dbReference>
<dbReference type="PANTHER" id="PTHR11946:SF93">
    <property type="entry name" value="VALINE--TRNA LIGASE, CHLOROPLASTIC_MITOCHONDRIAL 2"/>
    <property type="match status" value="1"/>
</dbReference>
<dbReference type="PRINTS" id="PR00986">
    <property type="entry name" value="TRNASYNTHVAL"/>
</dbReference>
<dbReference type="NCBIfam" id="NF004349">
    <property type="entry name" value="PRK05729.1"/>
    <property type="match status" value="1"/>
</dbReference>
<dbReference type="EC" id="6.1.1.9" evidence="1 8"/>
<keyword evidence="2 11" id="KW-0436">Ligase</keyword>
<dbReference type="GO" id="GO:0005829">
    <property type="term" value="C:cytosol"/>
    <property type="evidence" value="ECO:0007669"/>
    <property type="project" value="TreeGrafter"/>
</dbReference>
<dbReference type="Gene3D" id="3.40.50.620">
    <property type="entry name" value="HUPs"/>
    <property type="match status" value="2"/>
</dbReference>
<dbReference type="Pfam" id="PF08264">
    <property type="entry name" value="Anticodon_1"/>
    <property type="match status" value="1"/>
</dbReference>
<dbReference type="EMBL" id="MEWA01000008">
    <property type="protein sequence ID" value="OGC70318.1"/>
    <property type="molecule type" value="Genomic_DNA"/>
</dbReference>
<feature type="domain" description="Methionyl/Valyl/Leucyl/Isoleucyl-tRNA synthetase anticodon-binding" evidence="10">
    <location>
        <begin position="650"/>
        <end position="749"/>
    </location>
</feature>
<dbReference type="SUPFAM" id="SSF47323">
    <property type="entry name" value="Anticodon-binding domain of a subclass of class I aminoacyl-tRNA synthetases"/>
    <property type="match status" value="1"/>
</dbReference>
<evidence type="ECO:0000256" key="8">
    <source>
        <dbReference type="NCBIfam" id="TIGR00422"/>
    </source>
</evidence>
<sequence length="750" mass="86872">MDPKFEHKKIEALIAERWKTGGYFKAERDAKKEPFTIVLPPPNASGRMHTGNVLMVAIEDLLIRWKRMKGYSALWVPGTDHAGFETQTTFERELKKKGKSRFDYDRDTLYQMIWDFVHENKALIEGQIQAMGASVDWSRYTFTLDPEAVATVLDTFEKMEKEGLVYRSDYVVNYSFKWGTTFSDAETTFKERKDPLYYIKYGPLTVATVRPETKLGDTALAVNPNDKRYKKYIDTEIEFEDVTGPNKLKVIADSYVDPKFGTGVLKVTPAHDKNDFEIGIRHGLAVKNVISTNGRMSDNCGKYAGLKVLEARTKIIEDLEALGSIEKIDAEYSHPVPVDYRSEDYIEQLVLPNWFIKVDDSKKSLKKPAYDVVKDKKVKIYPKWREATYLRWVENMHDWAISRQIVWGIRIPAWYNLEENPTVHVVFLDSSGKAVSGNAGDLLKTYSYEEIEKGLQSLNAPKECKYIVSKKKMGKPYLQETDTFDTWFSSGQWPLVTLHYPNSEDFKYFYPTSVLETGWEIVTRWVSRMIMFGIYLTGEAPFKDIYLHGHIRAIDGKKMSKSLGNVINPEDYIAEYGVDALRMGLISGTANGRDFNFPKDKILGYRNFANKIWNMTRFMLMMMEKEDFTKYEDLPEYSKDAAKTYSEEEKEIVKGLNSLIKQVDKNLEKYRFADAGEAIYQFMWHEIADKYIEYVKNLEDKRVALGLLRHVMLNCLKLLHPFMPFVTEAIWQEIPRNVARDLADSDWPEA</sequence>
<dbReference type="InterPro" id="IPR002303">
    <property type="entry name" value="Valyl-tRNA_ligase"/>
</dbReference>
<keyword evidence="3" id="KW-0547">Nucleotide-binding</keyword>
<dbReference type="InterPro" id="IPR033705">
    <property type="entry name" value="Anticodon_Ia_Val"/>
</dbReference>
<accession>A0A1F4WLT5</accession>
<dbReference type="SUPFAM" id="SSF52374">
    <property type="entry name" value="Nucleotidylyl transferase"/>
    <property type="match status" value="1"/>
</dbReference>
<comment type="catalytic activity">
    <reaction evidence="7">
        <text>tRNA(Val) + L-valine + ATP = L-valyl-tRNA(Val) + AMP + diphosphate</text>
        <dbReference type="Rhea" id="RHEA:10704"/>
        <dbReference type="Rhea" id="RHEA-COMP:9672"/>
        <dbReference type="Rhea" id="RHEA-COMP:9708"/>
        <dbReference type="ChEBI" id="CHEBI:30616"/>
        <dbReference type="ChEBI" id="CHEBI:33019"/>
        <dbReference type="ChEBI" id="CHEBI:57762"/>
        <dbReference type="ChEBI" id="CHEBI:78442"/>
        <dbReference type="ChEBI" id="CHEBI:78537"/>
        <dbReference type="ChEBI" id="CHEBI:456215"/>
        <dbReference type="EC" id="6.1.1.9"/>
    </reaction>
</comment>
<dbReference type="SUPFAM" id="SSF50677">
    <property type="entry name" value="ValRS/IleRS/LeuRS editing domain"/>
    <property type="match status" value="1"/>
</dbReference>
<protein>
    <recommendedName>
        <fullName evidence="1 8">Valine--tRNA ligase</fullName>
        <ecNumber evidence="1 8">6.1.1.9</ecNumber>
    </recommendedName>
</protein>
<evidence type="ECO:0000259" key="9">
    <source>
        <dbReference type="Pfam" id="PF00133"/>
    </source>
</evidence>
<organism evidence="11 12">
    <name type="scientific">candidate division WWE3 bacterium RIFOXYC1_FULL_39_7</name>
    <dbReference type="NCBI Taxonomy" id="1802643"/>
    <lineage>
        <taxon>Bacteria</taxon>
        <taxon>Katanobacteria</taxon>
    </lineage>
</organism>
<evidence type="ECO:0000313" key="12">
    <source>
        <dbReference type="Proteomes" id="UP000179113"/>
    </source>
</evidence>